<protein>
    <submittedName>
        <fullName evidence="3">Polyisoprenoid-binding protein YceI</fullName>
    </submittedName>
</protein>
<proteinExistence type="inferred from homology"/>
<accession>A0A561S928</accession>
<evidence type="ECO:0000256" key="1">
    <source>
        <dbReference type="ARBA" id="ARBA00008812"/>
    </source>
</evidence>
<dbReference type="Gene3D" id="2.40.128.110">
    <property type="entry name" value="Lipid/polyisoprenoid-binding, YceI-like"/>
    <property type="match status" value="1"/>
</dbReference>
<dbReference type="InterPro" id="IPR007372">
    <property type="entry name" value="Lipid/polyisoprenoid-bd_YceI"/>
</dbReference>
<reference evidence="3 4" key="1">
    <citation type="submission" date="2019-06" db="EMBL/GenBank/DDBJ databases">
        <title>Sequencing the genomes of 1000 actinobacteria strains.</title>
        <authorList>
            <person name="Klenk H.-P."/>
        </authorList>
    </citation>
    <scope>NUCLEOTIDE SEQUENCE [LARGE SCALE GENOMIC DNA]</scope>
    <source>
        <strain evidence="3 4">DSM 44826</strain>
    </source>
</reference>
<dbReference type="Proteomes" id="UP000317940">
    <property type="component" value="Unassembled WGS sequence"/>
</dbReference>
<dbReference type="SMART" id="SM00867">
    <property type="entry name" value="YceI"/>
    <property type="match status" value="1"/>
</dbReference>
<comment type="similarity">
    <text evidence="1">Belongs to the UPF0312 family.</text>
</comment>
<dbReference type="RefSeq" id="WP_145911598.1">
    <property type="nucleotide sequence ID" value="NZ_BAAAMZ010000028.1"/>
</dbReference>
<dbReference type="OrthoDB" id="9811006at2"/>
<dbReference type="EMBL" id="VIWT01000009">
    <property type="protein sequence ID" value="TWF71376.1"/>
    <property type="molecule type" value="Genomic_DNA"/>
</dbReference>
<dbReference type="PANTHER" id="PTHR34406">
    <property type="entry name" value="PROTEIN YCEI"/>
    <property type="match status" value="1"/>
</dbReference>
<evidence type="ECO:0000259" key="2">
    <source>
        <dbReference type="SMART" id="SM00867"/>
    </source>
</evidence>
<gene>
    <name evidence="3" type="ORF">FHX73_196</name>
</gene>
<evidence type="ECO:0000313" key="4">
    <source>
        <dbReference type="Proteomes" id="UP000317940"/>
    </source>
</evidence>
<evidence type="ECO:0000313" key="3">
    <source>
        <dbReference type="EMBL" id="TWF71376.1"/>
    </source>
</evidence>
<dbReference type="AlphaFoldDB" id="A0A561S928"/>
<sequence>MTTETPTPTPTPGRYAIDVPRSGITFTTKHLFGLGTVHGSFRLRGGAVSLTDPPTGTRVDAVADAASFDTGNEKRDSQVLSKTLLDTAGYPDIAFNSTAVEADGAGAWVLRGQLTAHGVSAPVTFAVTKAEAVGDEIAIEATTTVDRYAHGVTKLKGLAGRYLHLTATVRARRADDGPAGPGSPGE</sequence>
<dbReference type="Pfam" id="PF04264">
    <property type="entry name" value="YceI"/>
    <property type="match status" value="1"/>
</dbReference>
<organism evidence="3 4">
    <name type="scientific">Kitasatospora viridis</name>
    <dbReference type="NCBI Taxonomy" id="281105"/>
    <lineage>
        <taxon>Bacteria</taxon>
        <taxon>Bacillati</taxon>
        <taxon>Actinomycetota</taxon>
        <taxon>Actinomycetes</taxon>
        <taxon>Kitasatosporales</taxon>
        <taxon>Streptomycetaceae</taxon>
        <taxon>Kitasatospora</taxon>
    </lineage>
</organism>
<keyword evidence="4" id="KW-1185">Reference proteome</keyword>
<comment type="caution">
    <text evidence="3">The sequence shown here is derived from an EMBL/GenBank/DDBJ whole genome shotgun (WGS) entry which is preliminary data.</text>
</comment>
<feature type="domain" description="Lipid/polyisoprenoid-binding YceI-like" evidence="2">
    <location>
        <begin position="14"/>
        <end position="172"/>
    </location>
</feature>
<dbReference type="SUPFAM" id="SSF101874">
    <property type="entry name" value="YceI-like"/>
    <property type="match status" value="1"/>
</dbReference>
<dbReference type="InterPro" id="IPR036761">
    <property type="entry name" value="TTHA0802/YceI-like_sf"/>
</dbReference>
<name>A0A561S928_9ACTN</name>
<dbReference type="PANTHER" id="PTHR34406:SF1">
    <property type="entry name" value="PROTEIN YCEI"/>
    <property type="match status" value="1"/>
</dbReference>